<evidence type="ECO:0000313" key="1">
    <source>
        <dbReference type="EMBL" id="KAK7483522.1"/>
    </source>
</evidence>
<dbReference type="EMBL" id="JACVVK020000225">
    <property type="protein sequence ID" value="KAK7483522.1"/>
    <property type="molecule type" value="Genomic_DNA"/>
</dbReference>
<organism evidence="1 2">
    <name type="scientific">Batillaria attramentaria</name>
    <dbReference type="NCBI Taxonomy" id="370345"/>
    <lineage>
        <taxon>Eukaryota</taxon>
        <taxon>Metazoa</taxon>
        <taxon>Spiralia</taxon>
        <taxon>Lophotrochozoa</taxon>
        <taxon>Mollusca</taxon>
        <taxon>Gastropoda</taxon>
        <taxon>Caenogastropoda</taxon>
        <taxon>Sorbeoconcha</taxon>
        <taxon>Cerithioidea</taxon>
        <taxon>Batillariidae</taxon>
        <taxon>Batillaria</taxon>
    </lineage>
</organism>
<evidence type="ECO:0000313" key="2">
    <source>
        <dbReference type="Proteomes" id="UP001519460"/>
    </source>
</evidence>
<dbReference type="Proteomes" id="UP001519460">
    <property type="component" value="Unassembled WGS sequence"/>
</dbReference>
<feature type="non-terminal residue" evidence="1">
    <location>
        <position position="1"/>
    </location>
</feature>
<proteinExistence type="predicted"/>
<sequence length="329" mass="37366">CKVHRSYEHRTDTEKLQIYEDYTQRLHLVNGNYQQLSHRDRNPWVAGYTEQQMRRPKGGSEAISTGRAVHRLLTVQPPRQRLLTVQPPRQRLLTVQPPRQRLLTVQPPRQRLLTVQPPRQRLLTVQPPRQRLLTVQPPRQRLLTVQPPRQRLLTVQPPRLMPLHAASRALHQISYYITASQSAGVAAAGTGSSQSVATGCTCRYITVYYCLLCTADNRSVSQKKKLDASVYSGKRWLPGLNLYRQTEPKGQYMYHFGTLLHSLAVFARRLSAALSLQCVCACVFLQSCSLCSERSSCSWSDSGRFPVLARSILPNRSAPSLRPNWVPVA</sequence>
<keyword evidence="2" id="KW-1185">Reference proteome</keyword>
<protein>
    <submittedName>
        <fullName evidence="1">Uncharacterized protein</fullName>
    </submittedName>
</protein>
<name>A0ABD0K8V1_9CAEN</name>
<accession>A0ABD0K8V1</accession>
<gene>
    <name evidence="1" type="ORF">BaRGS_00025196</name>
</gene>
<comment type="caution">
    <text evidence="1">The sequence shown here is derived from an EMBL/GenBank/DDBJ whole genome shotgun (WGS) entry which is preliminary data.</text>
</comment>
<dbReference type="AlphaFoldDB" id="A0ABD0K8V1"/>
<reference evidence="1 2" key="1">
    <citation type="journal article" date="2023" name="Sci. Data">
        <title>Genome assembly of the Korean intertidal mud-creeper Batillaria attramentaria.</title>
        <authorList>
            <person name="Patra A.K."/>
            <person name="Ho P.T."/>
            <person name="Jun S."/>
            <person name="Lee S.J."/>
            <person name="Kim Y."/>
            <person name="Won Y.J."/>
        </authorList>
    </citation>
    <scope>NUCLEOTIDE SEQUENCE [LARGE SCALE GENOMIC DNA]</scope>
    <source>
        <strain evidence="1">Wonlab-2016</strain>
    </source>
</reference>